<dbReference type="GO" id="GO:0005763">
    <property type="term" value="C:mitochondrial small ribosomal subunit"/>
    <property type="evidence" value="ECO:0007669"/>
    <property type="project" value="TreeGrafter"/>
</dbReference>
<dbReference type="PANTHER" id="PTHR13184">
    <property type="entry name" value="37S RIBOSOMAL PROTEIN S22"/>
    <property type="match status" value="1"/>
</dbReference>
<dbReference type="InterPro" id="IPR052571">
    <property type="entry name" value="Mt_RNA_Methyltransferase"/>
</dbReference>
<keyword evidence="6" id="KW-0408">Iron</keyword>
<evidence type="ECO:0000256" key="12">
    <source>
        <dbReference type="ARBA" id="ARBA00069745"/>
    </source>
</evidence>
<proteinExistence type="inferred from homology"/>
<accession>A0A974I4X8</accession>
<evidence type="ECO:0000256" key="3">
    <source>
        <dbReference type="ARBA" id="ARBA00022691"/>
    </source>
</evidence>
<sequence length="456" mass="52115">MLSSKICHRQLRALTSLATTVSQIDNTSDFLAHVPYRKHPGILNMKVVRLPKEVQDAAKVLIQGSTIRDLQGHINSLNNYLWSRKRPAEDKDLRVRAEELERKFCASVGGDAETESFQQQEKLKNRVLNTLRKNTYHWQPLSYTEELGLVYFAARFDGGYAAVTRAFKEIFQRCPEFKPQTLLDFGSGTGSVTWAASNLWGKSLAEYMCVDNAAPMNKLSELVLKGGSDYGEMHISGVYFRQFLPLSPKVQYDLVVSAFSLNDLPSLSEREKIIHALWRKTGGFLVLVENGTKEGHQLLMEARDIVLQKEDKEIWDHRPPHVFAPCPHQMPCPKLSERLHVPCNFNQKYQTLPLSWNPHERWEKFSFLIISRGSVGGGDGHWPRVISHVLSRPRHVHCHMCCADGELKHEVITARRHSRDLYRCARNTEWGDRLPILNSTAESKIEEHENEDISPA</sequence>
<evidence type="ECO:0000256" key="6">
    <source>
        <dbReference type="ARBA" id="ARBA00023004"/>
    </source>
</evidence>
<name>A0A974I4X8_XENLA</name>
<comment type="subunit">
    <text evidence="11">Associates with the mitochondrial ribosome (mitoribosome).</text>
</comment>
<evidence type="ECO:0000256" key="4">
    <source>
        <dbReference type="ARBA" id="ARBA00022723"/>
    </source>
</evidence>
<comment type="function">
    <text evidence="9">Mitochondrial ribosome (mitoribosome) assembly factor. Binds at the interface of the head and body domains of the mitochondrial small ribosomal subunit (mt-SSU), occluding the mRNA channel and preventing compaction of the head domain towards the body. Probable inactive methyltransferase: retains the characteristic folding and ability to bind S-adenosyl-L-methionine, but it probably lost its methyltransferase activity.</text>
</comment>
<organism evidence="14 15">
    <name type="scientific">Xenopus laevis</name>
    <name type="common">African clawed frog</name>
    <dbReference type="NCBI Taxonomy" id="8355"/>
    <lineage>
        <taxon>Eukaryota</taxon>
        <taxon>Metazoa</taxon>
        <taxon>Chordata</taxon>
        <taxon>Craniata</taxon>
        <taxon>Vertebrata</taxon>
        <taxon>Euteleostomi</taxon>
        <taxon>Amphibia</taxon>
        <taxon>Batrachia</taxon>
        <taxon>Anura</taxon>
        <taxon>Pipoidea</taxon>
        <taxon>Pipidae</taxon>
        <taxon>Xenopodinae</taxon>
        <taxon>Xenopus</taxon>
        <taxon>Xenopus</taxon>
    </lineage>
</organism>
<dbReference type="Pfam" id="PF09243">
    <property type="entry name" value="Rsm22"/>
    <property type="match status" value="1"/>
</dbReference>
<dbReference type="OMA" id="PRKHPGI"/>
<keyword evidence="3" id="KW-0949">S-adenosyl-L-methionine</keyword>
<dbReference type="SUPFAM" id="SSF53335">
    <property type="entry name" value="S-adenosyl-L-methionine-dependent methyltransferases"/>
    <property type="match status" value="1"/>
</dbReference>
<dbReference type="GO" id="GO:0008168">
    <property type="term" value="F:methyltransferase activity"/>
    <property type="evidence" value="ECO:0007669"/>
    <property type="project" value="InterPro"/>
</dbReference>
<comment type="similarity">
    <text evidence="10">Belongs to the methyltransferase superfamily. Rsm22 family.</text>
</comment>
<evidence type="ECO:0000256" key="11">
    <source>
        <dbReference type="ARBA" id="ARBA00062800"/>
    </source>
</evidence>
<dbReference type="GO" id="GO:0042274">
    <property type="term" value="P:ribosomal small subunit biogenesis"/>
    <property type="evidence" value="ECO:0007669"/>
    <property type="project" value="UniProtKB-ARBA"/>
</dbReference>
<gene>
    <name evidence="14" type="ORF">XELAEV_18007346mg</name>
</gene>
<evidence type="ECO:0000256" key="9">
    <source>
        <dbReference type="ARBA" id="ARBA00045681"/>
    </source>
</evidence>
<evidence type="ECO:0000256" key="7">
    <source>
        <dbReference type="ARBA" id="ARBA00023014"/>
    </source>
</evidence>
<dbReference type="Proteomes" id="UP000694892">
    <property type="component" value="Chromosome 1L"/>
</dbReference>
<evidence type="ECO:0000256" key="8">
    <source>
        <dbReference type="ARBA" id="ARBA00023128"/>
    </source>
</evidence>
<evidence type="ECO:0000313" key="15">
    <source>
        <dbReference type="Proteomes" id="UP000694892"/>
    </source>
</evidence>
<dbReference type="Gene3D" id="3.40.50.150">
    <property type="entry name" value="Vaccinia Virus protein VP39"/>
    <property type="match status" value="1"/>
</dbReference>
<dbReference type="InterPro" id="IPR015324">
    <property type="entry name" value="Ribosomal_Rsm22-like"/>
</dbReference>
<keyword evidence="8" id="KW-0496">Mitochondrion</keyword>
<dbReference type="EMBL" id="CM004466">
    <property type="protein sequence ID" value="OCU01556.1"/>
    <property type="molecule type" value="Genomic_DNA"/>
</dbReference>
<evidence type="ECO:0000256" key="2">
    <source>
        <dbReference type="ARBA" id="ARBA00022485"/>
    </source>
</evidence>
<reference evidence="15" key="1">
    <citation type="journal article" date="2016" name="Nature">
        <title>Genome evolution in the allotetraploid frog Xenopus laevis.</title>
        <authorList>
            <person name="Session A.M."/>
            <person name="Uno Y."/>
            <person name="Kwon T."/>
            <person name="Chapman J.A."/>
            <person name="Toyoda A."/>
            <person name="Takahashi S."/>
            <person name="Fukui A."/>
            <person name="Hikosaka A."/>
            <person name="Suzuki A."/>
            <person name="Kondo M."/>
            <person name="van Heeringen S.J."/>
            <person name="Quigley I."/>
            <person name="Heinz S."/>
            <person name="Ogino H."/>
            <person name="Ochi H."/>
            <person name="Hellsten U."/>
            <person name="Lyons J.B."/>
            <person name="Simakov O."/>
            <person name="Putnam N."/>
            <person name="Stites J."/>
            <person name="Kuroki Y."/>
            <person name="Tanaka T."/>
            <person name="Michiue T."/>
            <person name="Watanabe M."/>
            <person name="Bogdanovic O."/>
            <person name="Lister R."/>
            <person name="Georgiou G."/>
            <person name="Paranjpe S.S."/>
            <person name="van Kruijsbergen I."/>
            <person name="Shu S."/>
            <person name="Carlson J."/>
            <person name="Kinoshita T."/>
            <person name="Ohta Y."/>
            <person name="Mawaribuchi S."/>
            <person name="Jenkins J."/>
            <person name="Grimwood J."/>
            <person name="Schmutz J."/>
            <person name="Mitros T."/>
            <person name="Mozaffari S.V."/>
            <person name="Suzuki Y."/>
            <person name="Haramoto Y."/>
            <person name="Yamamoto T.S."/>
            <person name="Takagi C."/>
            <person name="Heald R."/>
            <person name="Miller K."/>
            <person name="Haudenschild C."/>
            <person name="Kitzman J."/>
            <person name="Nakayama T."/>
            <person name="Izutsu Y."/>
            <person name="Robert J."/>
            <person name="Fortriede J."/>
            <person name="Burns K."/>
            <person name="Lotay V."/>
            <person name="Karimi K."/>
            <person name="Yasuoka Y."/>
            <person name="Dichmann D.S."/>
            <person name="Flajnik M.F."/>
            <person name="Houston D.W."/>
            <person name="Shendure J."/>
            <person name="DuPasquier L."/>
            <person name="Vize P.D."/>
            <person name="Zorn A.M."/>
            <person name="Ito M."/>
            <person name="Marcotte E.M."/>
            <person name="Wallingford J.B."/>
            <person name="Ito Y."/>
            <person name="Asashima M."/>
            <person name="Ueno N."/>
            <person name="Matsuda Y."/>
            <person name="Veenstra G.J."/>
            <person name="Fujiyama A."/>
            <person name="Harland R.M."/>
            <person name="Taira M."/>
            <person name="Rokhsar D.S."/>
        </authorList>
    </citation>
    <scope>NUCLEOTIDE SEQUENCE [LARGE SCALE GENOMIC DNA]</scope>
    <source>
        <strain evidence="15">J</strain>
    </source>
</reference>
<evidence type="ECO:0000256" key="5">
    <source>
        <dbReference type="ARBA" id="ARBA00022946"/>
    </source>
</evidence>
<dbReference type="GO" id="GO:0003735">
    <property type="term" value="F:structural constituent of ribosome"/>
    <property type="evidence" value="ECO:0007669"/>
    <property type="project" value="TreeGrafter"/>
</dbReference>
<keyword evidence="5" id="KW-0809">Transit peptide</keyword>
<dbReference type="GO" id="GO:0046872">
    <property type="term" value="F:metal ion binding"/>
    <property type="evidence" value="ECO:0007669"/>
    <property type="project" value="UniProtKB-KW"/>
</dbReference>
<dbReference type="GO" id="GO:0006412">
    <property type="term" value="P:translation"/>
    <property type="evidence" value="ECO:0007669"/>
    <property type="project" value="InterPro"/>
</dbReference>
<evidence type="ECO:0000256" key="1">
    <source>
        <dbReference type="ARBA" id="ARBA00004305"/>
    </source>
</evidence>
<evidence type="ECO:0000256" key="13">
    <source>
        <dbReference type="ARBA" id="ARBA00081511"/>
    </source>
</evidence>
<dbReference type="GO" id="GO:0051539">
    <property type="term" value="F:4 iron, 4 sulfur cluster binding"/>
    <property type="evidence" value="ECO:0007669"/>
    <property type="project" value="UniProtKB-KW"/>
</dbReference>
<keyword evidence="4" id="KW-0479">Metal-binding</keyword>
<dbReference type="InterPro" id="IPR029063">
    <property type="entry name" value="SAM-dependent_MTases_sf"/>
</dbReference>
<dbReference type="PANTHER" id="PTHR13184:SF5">
    <property type="entry name" value="METHYLTRANSFERASE-LIKE PROTEIN 17, MITOCHONDRIAL"/>
    <property type="match status" value="1"/>
</dbReference>
<keyword evidence="7" id="KW-0411">Iron-sulfur</keyword>
<dbReference type="AlphaFoldDB" id="A0A974I4X8"/>
<evidence type="ECO:0000256" key="10">
    <source>
        <dbReference type="ARBA" id="ARBA00060800"/>
    </source>
</evidence>
<evidence type="ECO:0000313" key="14">
    <source>
        <dbReference type="EMBL" id="OCU01556.1"/>
    </source>
</evidence>
<dbReference type="FunFam" id="3.40.50.150:FF:000196">
    <property type="entry name" value="methyltransferase-like protein 17, mitochondrial"/>
    <property type="match status" value="1"/>
</dbReference>
<keyword evidence="2" id="KW-0004">4Fe-4S</keyword>
<protein>
    <recommendedName>
        <fullName evidence="12">Ribosome assembly protein METTL17, mitochondrial</fullName>
    </recommendedName>
    <alternativeName>
        <fullName evidence="13">Methyltransferase-like protein 17</fullName>
    </alternativeName>
</protein>
<comment type="subcellular location">
    <subcellularLocation>
        <location evidence="1">Mitochondrion matrix</location>
    </subcellularLocation>
</comment>